<accession>A0A8S1PF86</accession>
<gene>
    <name evidence="1" type="ORF">PSON_ATCC_30995.1.T0770004</name>
</gene>
<keyword evidence="2" id="KW-1185">Reference proteome</keyword>
<comment type="caution">
    <text evidence="1">The sequence shown here is derived from an EMBL/GenBank/DDBJ whole genome shotgun (WGS) entry which is preliminary data.</text>
</comment>
<dbReference type="Proteomes" id="UP000692954">
    <property type="component" value="Unassembled WGS sequence"/>
</dbReference>
<dbReference type="EMBL" id="CAJJDN010000077">
    <property type="protein sequence ID" value="CAD8101940.1"/>
    <property type="molecule type" value="Genomic_DNA"/>
</dbReference>
<proteinExistence type="predicted"/>
<dbReference type="AlphaFoldDB" id="A0A8S1PF86"/>
<name>A0A8S1PF86_9CILI</name>
<organism evidence="1 2">
    <name type="scientific">Paramecium sonneborni</name>
    <dbReference type="NCBI Taxonomy" id="65129"/>
    <lineage>
        <taxon>Eukaryota</taxon>
        <taxon>Sar</taxon>
        <taxon>Alveolata</taxon>
        <taxon>Ciliophora</taxon>
        <taxon>Intramacronucleata</taxon>
        <taxon>Oligohymenophorea</taxon>
        <taxon>Peniculida</taxon>
        <taxon>Parameciidae</taxon>
        <taxon>Paramecium</taxon>
    </lineage>
</organism>
<protein>
    <submittedName>
        <fullName evidence="1">Uncharacterized protein</fullName>
    </submittedName>
</protein>
<reference evidence="1" key="1">
    <citation type="submission" date="2021-01" db="EMBL/GenBank/DDBJ databases">
        <authorList>
            <consortium name="Genoscope - CEA"/>
            <person name="William W."/>
        </authorList>
    </citation>
    <scope>NUCLEOTIDE SEQUENCE</scope>
</reference>
<evidence type="ECO:0000313" key="1">
    <source>
        <dbReference type="EMBL" id="CAD8101940.1"/>
    </source>
</evidence>
<sequence length="130" mass="15262">MIAFIIQLLTIGGCQKRSSNLECFQSPNTIMYDSHQKCYAWNPQCNRCIKKLEYCSHYTRISSCKSTITGEDLKQYCQKSDFDNNSIPDCQNRIYGDLYRIKIVHISYRYAHQEILPDRVLKIIIKLVLL</sequence>
<evidence type="ECO:0000313" key="2">
    <source>
        <dbReference type="Proteomes" id="UP000692954"/>
    </source>
</evidence>